<evidence type="ECO:0000259" key="6">
    <source>
        <dbReference type="Pfam" id="PF00294"/>
    </source>
</evidence>
<dbReference type="OrthoDB" id="415590at2759"/>
<evidence type="ECO:0000313" key="7">
    <source>
        <dbReference type="EMBL" id="CBJ49089.1"/>
    </source>
</evidence>
<evidence type="ECO:0000256" key="4">
    <source>
        <dbReference type="ARBA" id="ARBA00022777"/>
    </source>
</evidence>
<evidence type="ECO:0000313" key="8">
    <source>
        <dbReference type="Proteomes" id="UP000002630"/>
    </source>
</evidence>
<organism evidence="7 8">
    <name type="scientific">Ectocarpus siliculosus</name>
    <name type="common">Brown alga</name>
    <name type="synonym">Conferva siliculosa</name>
    <dbReference type="NCBI Taxonomy" id="2880"/>
    <lineage>
        <taxon>Eukaryota</taxon>
        <taxon>Sar</taxon>
        <taxon>Stramenopiles</taxon>
        <taxon>Ochrophyta</taxon>
        <taxon>PX clade</taxon>
        <taxon>Phaeophyceae</taxon>
        <taxon>Ectocarpales</taxon>
        <taxon>Ectocarpaceae</taxon>
        <taxon>Ectocarpus</taxon>
    </lineage>
</organism>
<dbReference type="InterPro" id="IPR002173">
    <property type="entry name" value="Carboh/pur_kinase_PfkB_CS"/>
</dbReference>
<sequence>MTEEALGGSASGLPRVLCHGEILFDCIANPEAAGWELGRVEESAAWTPYPGGAPANVACALAKLGVPASFVGAVGRDEEGDKLLQVLESSGVGTELAARVDDRPTRTVMVTRGMDGDRTFAGFGGGKASDSFADCEHRLSESEEMVKGLLEPGSWLVQGTLGLAYPGSCESHVCLAEWAKDAGAVRYLDINWRPVFWELAGEGGGGDDFESLARERIMDFSLTADVVKLTDEEAEWLCGISGEVALRDPPCLQRFFPAAKAILVTAGENGAAYSMGGQTGFIPVFEGLKVVETTGAGDAFSAGFISEAIKLLSSEKAGLSPAGLEGIGGRARDMVRFASAVGGLTCCGDGAIKPQPLHGEVLGLLQQSSVGSE</sequence>
<dbReference type="GO" id="GO:0005524">
    <property type="term" value="F:ATP binding"/>
    <property type="evidence" value="ECO:0007669"/>
    <property type="project" value="UniProtKB-KW"/>
</dbReference>
<accession>D7FK00</accession>
<evidence type="ECO:0000256" key="5">
    <source>
        <dbReference type="ARBA" id="ARBA00022840"/>
    </source>
</evidence>
<dbReference type="GO" id="GO:0016301">
    <property type="term" value="F:kinase activity"/>
    <property type="evidence" value="ECO:0007669"/>
    <property type="project" value="UniProtKB-KW"/>
</dbReference>
<keyword evidence="2" id="KW-0808">Transferase</keyword>
<dbReference type="PROSITE" id="PS00583">
    <property type="entry name" value="PFKB_KINASES_1"/>
    <property type="match status" value="1"/>
</dbReference>
<dbReference type="Pfam" id="PF00294">
    <property type="entry name" value="PfkB"/>
    <property type="match status" value="1"/>
</dbReference>
<protein>
    <submittedName>
        <fullName evidence="7">PfkB</fullName>
    </submittedName>
</protein>
<feature type="domain" description="Carbohydrate kinase PfkB" evidence="6">
    <location>
        <begin position="15"/>
        <end position="356"/>
    </location>
</feature>
<name>D7FK00_ECTSI</name>
<proteinExistence type="inferred from homology"/>
<dbReference type="Proteomes" id="UP000002630">
    <property type="component" value="Linkage Group LG13"/>
</dbReference>
<evidence type="ECO:0000256" key="2">
    <source>
        <dbReference type="ARBA" id="ARBA00022679"/>
    </source>
</evidence>
<evidence type="ECO:0000256" key="1">
    <source>
        <dbReference type="ARBA" id="ARBA00010688"/>
    </source>
</evidence>
<dbReference type="STRING" id="2880.D7FK00"/>
<keyword evidence="8" id="KW-1185">Reference proteome</keyword>
<dbReference type="InterPro" id="IPR029056">
    <property type="entry name" value="Ribokinase-like"/>
</dbReference>
<keyword evidence="4" id="KW-0418">Kinase</keyword>
<keyword evidence="5" id="KW-0067">ATP-binding</keyword>
<dbReference type="SUPFAM" id="SSF53613">
    <property type="entry name" value="Ribokinase-like"/>
    <property type="match status" value="1"/>
</dbReference>
<dbReference type="InParanoid" id="D7FK00"/>
<dbReference type="EMBL" id="FN649738">
    <property type="protein sequence ID" value="CBJ49089.1"/>
    <property type="molecule type" value="Genomic_DNA"/>
</dbReference>
<dbReference type="Gene3D" id="3.40.1190.20">
    <property type="match status" value="1"/>
</dbReference>
<dbReference type="AlphaFoldDB" id="D7FK00"/>
<evidence type="ECO:0000256" key="3">
    <source>
        <dbReference type="ARBA" id="ARBA00022741"/>
    </source>
</evidence>
<dbReference type="CDD" id="cd01167">
    <property type="entry name" value="bac_FRK"/>
    <property type="match status" value="1"/>
</dbReference>
<comment type="similarity">
    <text evidence="1">Belongs to the carbohydrate kinase PfkB family.</text>
</comment>
<dbReference type="PANTHER" id="PTHR43085:SF1">
    <property type="entry name" value="PSEUDOURIDINE KINASE-RELATED"/>
    <property type="match status" value="1"/>
</dbReference>
<gene>
    <name evidence="7" type="ORF">Esi_0139_0025</name>
</gene>
<dbReference type="EMBL" id="FN647992">
    <property type="protein sequence ID" value="CBJ49089.1"/>
    <property type="molecule type" value="Genomic_DNA"/>
</dbReference>
<reference evidence="7 8" key="1">
    <citation type="journal article" date="2010" name="Nature">
        <title>The Ectocarpus genome and the independent evolution of multicellularity in brown algae.</title>
        <authorList>
            <person name="Cock J.M."/>
            <person name="Sterck L."/>
            <person name="Rouze P."/>
            <person name="Scornet D."/>
            <person name="Allen A.E."/>
            <person name="Amoutzias G."/>
            <person name="Anthouard V."/>
            <person name="Artiguenave F."/>
            <person name="Aury J.M."/>
            <person name="Badger J.H."/>
            <person name="Beszteri B."/>
            <person name="Billiau K."/>
            <person name="Bonnet E."/>
            <person name="Bothwell J.H."/>
            <person name="Bowler C."/>
            <person name="Boyen C."/>
            <person name="Brownlee C."/>
            <person name="Carrano C.J."/>
            <person name="Charrier B."/>
            <person name="Cho G.Y."/>
            <person name="Coelho S.M."/>
            <person name="Collen J."/>
            <person name="Corre E."/>
            <person name="Da Silva C."/>
            <person name="Delage L."/>
            <person name="Delaroque N."/>
            <person name="Dittami S.M."/>
            <person name="Doulbeau S."/>
            <person name="Elias M."/>
            <person name="Farnham G."/>
            <person name="Gachon C.M."/>
            <person name="Gschloessl B."/>
            <person name="Heesch S."/>
            <person name="Jabbari K."/>
            <person name="Jubin C."/>
            <person name="Kawai H."/>
            <person name="Kimura K."/>
            <person name="Kloareg B."/>
            <person name="Kupper F.C."/>
            <person name="Lang D."/>
            <person name="Le Bail A."/>
            <person name="Leblanc C."/>
            <person name="Lerouge P."/>
            <person name="Lohr M."/>
            <person name="Lopez P.J."/>
            <person name="Martens C."/>
            <person name="Maumus F."/>
            <person name="Michel G."/>
            <person name="Miranda-Saavedra D."/>
            <person name="Morales J."/>
            <person name="Moreau H."/>
            <person name="Motomura T."/>
            <person name="Nagasato C."/>
            <person name="Napoli C.A."/>
            <person name="Nelson D.R."/>
            <person name="Nyvall-Collen P."/>
            <person name="Peters A.F."/>
            <person name="Pommier C."/>
            <person name="Potin P."/>
            <person name="Poulain J."/>
            <person name="Quesneville H."/>
            <person name="Read B."/>
            <person name="Rensing S.A."/>
            <person name="Ritter A."/>
            <person name="Rousvoal S."/>
            <person name="Samanta M."/>
            <person name="Samson G."/>
            <person name="Schroeder D.C."/>
            <person name="Segurens B."/>
            <person name="Strittmatter M."/>
            <person name="Tonon T."/>
            <person name="Tregear J.W."/>
            <person name="Valentin K."/>
            <person name="von Dassow P."/>
            <person name="Yamagishi T."/>
            <person name="Van de Peer Y."/>
            <person name="Wincker P."/>
        </authorList>
    </citation>
    <scope>NUCLEOTIDE SEQUENCE [LARGE SCALE GENOMIC DNA]</scope>
    <source>
        <strain evidence="8">Ec32 / CCAP1310/4</strain>
    </source>
</reference>
<dbReference type="InterPro" id="IPR050306">
    <property type="entry name" value="PfkB_Carbo_kinase"/>
</dbReference>
<keyword evidence="3" id="KW-0547">Nucleotide-binding</keyword>
<dbReference type="eggNOG" id="KOG2855">
    <property type="taxonomic scope" value="Eukaryota"/>
</dbReference>
<dbReference type="OMA" id="GCRYFTQ"/>
<dbReference type="InterPro" id="IPR011611">
    <property type="entry name" value="PfkB_dom"/>
</dbReference>
<dbReference type="PANTHER" id="PTHR43085">
    <property type="entry name" value="HEXOKINASE FAMILY MEMBER"/>
    <property type="match status" value="1"/>
</dbReference>